<dbReference type="Pfam" id="PF08107">
    <property type="entry name" value="Antimicrobial12"/>
    <property type="match status" value="1"/>
</dbReference>
<keyword evidence="3" id="KW-0964">Secreted</keyword>
<evidence type="ECO:0000256" key="1">
    <source>
        <dbReference type="ARBA" id="ARBA00004613"/>
    </source>
</evidence>
<feature type="signal peptide" evidence="7">
    <location>
        <begin position="1"/>
        <end position="22"/>
    </location>
</feature>
<dbReference type="GO" id="GO:0042742">
    <property type="term" value="P:defense response to bacterium"/>
    <property type="evidence" value="ECO:0007669"/>
    <property type="project" value="UniProtKB-KW"/>
</dbReference>
<evidence type="ECO:0000256" key="4">
    <source>
        <dbReference type="ARBA" id="ARBA00022529"/>
    </source>
</evidence>
<protein>
    <submittedName>
        <fullName evidence="8">Piscidin 3</fullName>
    </submittedName>
</protein>
<evidence type="ECO:0000256" key="6">
    <source>
        <dbReference type="ARBA" id="ARBA00023022"/>
    </source>
</evidence>
<comment type="similarity">
    <text evidence="2">Belongs to the pleurocidin family.</text>
</comment>
<evidence type="ECO:0000256" key="2">
    <source>
        <dbReference type="ARBA" id="ARBA00007419"/>
    </source>
</evidence>
<keyword evidence="7" id="KW-0732">Signal</keyword>
<dbReference type="AlphaFoldDB" id="A0A0E3M331"/>
<feature type="chain" id="PRO_5002411351" evidence="7">
    <location>
        <begin position="23"/>
        <end position="71"/>
    </location>
</feature>
<accession>A0A0E3M331</accession>
<evidence type="ECO:0000256" key="5">
    <source>
        <dbReference type="ARBA" id="ARBA00022815"/>
    </source>
</evidence>
<organism evidence="8">
    <name type="scientific">Epinephelus coioides</name>
    <name type="common">Orange-spotted grouper</name>
    <name type="synonym">Epinephelus nebulosus</name>
    <dbReference type="NCBI Taxonomy" id="94232"/>
    <lineage>
        <taxon>Eukaryota</taxon>
        <taxon>Metazoa</taxon>
        <taxon>Chordata</taxon>
        <taxon>Craniata</taxon>
        <taxon>Vertebrata</taxon>
        <taxon>Euteleostomi</taxon>
        <taxon>Actinopterygii</taxon>
        <taxon>Neopterygii</taxon>
        <taxon>Teleostei</taxon>
        <taxon>Neoteleostei</taxon>
        <taxon>Acanthomorphata</taxon>
        <taxon>Eupercaria</taxon>
        <taxon>Perciformes</taxon>
        <taxon>Serranoidei</taxon>
        <taxon>Serranidae</taxon>
        <taxon>Epinephelinae</taxon>
        <taxon>Epinephelini</taxon>
        <taxon>Epinephelus</taxon>
    </lineage>
</organism>
<dbReference type="InterPro" id="IPR012515">
    <property type="entry name" value="Antimicrobial12"/>
</dbReference>
<sequence>MKCTVVFLVLSMVVFMAEPGECIFGLLLHGAIHVGKLIHGLVRRHGEEQLDDLEQLDKRALDYNPGRPGFD</sequence>
<proteinExistence type="evidence at transcript level"/>
<keyword evidence="4" id="KW-0929">Antimicrobial</keyword>
<keyword evidence="5" id="KW-0027">Amidation</keyword>
<evidence type="ECO:0000313" key="8">
    <source>
        <dbReference type="EMBL" id="AKA60776.1"/>
    </source>
</evidence>
<dbReference type="GO" id="GO:0005576">
    <property type="term" value="C:extracellular region"/>
    <property type="evidence" value="ECO:0007669"/>
    <property type="project" value="UniProtKB-SubCell"/>
</dbReference>
<comment type="subcellular location">
    <subcellularLocation>
        <location evidence="1">Secreted</location>
    </subcellularLocation>
</comment>
<reference evidence="8" key="1">
    <citation type="submission" date="2017-03" db="EMBL/GenBank/DDBJ databases">
        <title>Molecular cloning and expression of piscidins in marine cultured fish.</title>
        <authorList>
            <person name="Deng L."/>
            <person name="Gong L."/>
            <person name="Yuan W."/>
            <person name="Pan Y."/>
            <person name="He Y."/>
        </authorList>
    </citation>
    <scope>NUCLEOTIDE SEQUENCE</scope>
</reference>
<evidence type="ECO:0000256" key="3">
    <source>
        <dbReference type="ARBA" id="ARBA00022525"/>
    </source>
</evidence>
<dbReference type="EMBL" id="KP715614">
    <property type="protein sequence ID" value="AKA60776.1"/>
    <property type="molecule type" value="mRNA"/>
</dbReference>
<evidence type="ECO:0000256" key="7">
    <source>
        <dbReference type="SAM" id="SignalP"/>
    </source>
</evidence>
<keyword evidence="6" id="KW-0044">Antibiotic</keyword>
<name>A0A0E3M331_EPICO</name>